<dbReference type="GO" id="GO:0033038">
    <property type="term" value="F:bitter taste receptor activity"/>
    <property type="evidence" value="ECO:0007669"/>
    <property type="project" value="InterPro"/>
</dbReference>
<dbReference type="PANTHER" id="PTHR11394">
    <property type="entry name" value="TASTE RECEPTOR TYPE 2"/>
    <property type="match status" value="1"/>
</dbReference>
<evidence type="ECO:0000256" key="8">
    <source>
        <dbReference type="ARBA" id="ARBA00023136"/>
    </source>
</evidence>
<dbReference type="Proteomes" id="UP001181693">
    <property type="component" value="Unassembled WGS sequence"/>
</dbReference>
<evidence type="ECO:0000256" key="12">
    <source>
        <dbReference type="RuleBase" id="RU004424"/>
    </source>
</evidence>
<keyword evidence="7 12" id="KW-0297">G-protein coupled receptor</keyword>
<dbReference type="EMBL" id="DYDO01000008">
    <property type="protein sequence ID" value="DBA18884.1"/>
    <property type="molecule type" value="Genomic_DNA"/>
</dbReference>
<gene>
    <name evidence="14" type="ORF">GDO54_014778</name>
</gene>
<feature type="transmembrane region" description="Helical" evidence="13">
    <location>
        <begin position="81"/>
        <end position="109"/>
    </location>
</feature>
<evidence type="ECO:0000256" key="4">
    <source>
        <dbReference type="ARBA" id="ARBA00022606"/>
    </source>
</evidence>
<keyword evidence="3 12" id="KW-0919">Taste</keyword>
<keyword evidence="10 12" id="KW-0807">Transducer</keyword>
<dbReference type="InterPro" id="IPR007960">
    <property type="entry name" value="TAS2R"/>
</dbReference>
<feature type="transmembrane region" description="Helical" evidence="13">
    <location>
        <begin position="267"/>
        <end position="286"/>
    </location>
</feature>
<protein>
    <recommendedName>
        <fullName evidence="12">Taste receptor type 2</fullName>
    </recommendedName>
</protein>
<dbReference type="GO" id="GO:0004930">
    <property type="term" value="F:G protein-coupled receptor activity"/>
    <property type="evidence" value="ECO:0007669"/>
    <property type="project" value="UniProtKB-KW"/>
</dbReference>
<dbReference type="Pfam" id="PF05296">
    <property type="entry name" value="TAS2R"/>
    <property type="match status" value="1"/>
</dbReference>
<evidence type="ECO:0000256" key="7">
    <source>
        <dbReference type="ARBA" id="ARBA00023040"/>
    </source>
</evidence>
<keyword evidence="5 12" id="KW-0812">Transmembrane</keyword>
<keyword evidence="15" id="KW-1185">Reference proteome</keyword>
<dbReference type="SUPFAM" id="SSF81321">
    <property type="entry name" value="Family A G protein-coupled receptor-like"/>
    <property type="match status" value="1"/>
</dbReference>
<evidence type="ECO:0000256" key="6">
    <source>
        <dbReference type="ARBA" id="ARBA00022989"/>
    </source>
</evidence>
<sequence>MVNSPLLGLKLFICLSCGLSGIISNSWILGMNMTDVRRGISLSPCDLILSLMGATNALLQSTLSIDMAMIQTKLYDTFDQFHLTIISVNIFLVSCNLWFTVWLFTYYCLKIVNFSKGILLFLKMRISDLLPRLLLISTIQSFCMAVPSHWSIYVETAKIIFTNTTLNSTEENRYLVIRLPYLFIPLAECSLLLLVSLVPIGMTLASLWKHNRRMRRKETDSCRPRTMAHIRATWIMISLVTLHTAFCGMLLSFLFQSFNVVEVAMFFSWYFILFYPTVQSIVIITGNSKLWGACRKILCRDGTTTVHKA</sequence>
<comment type="caution">
    <text evidence="14">The sequence shown here is derived from an EMBL/GenBank/DDBJ whole genome shotgun (WGS) entry which is preliminary data.</text>
</comment>
<name>A0AAV2ZLI3_PYXAD</name>
<evidence type="ECO:0000256" key="10">
    <source>
        <dbReference type="ARBA" id="ARBA00023224"/>
    </source>
</evidence>
<accession>A0AAV2ZLI3</accession>
<evidence type="ECO:0000256" key="5">
    <source>
        <dbReference type="ARBA" id="ARBA00022692"/>
    </source>
</evidence>
<organism evidence="14 15">
    <name type="scientific">Pyxicephalus adspersus</name>
    <name type="common">African bullfrog</name>
    <dbReference type="NCBI Taxonomy" id="30357"/>
    <lineage>
        <taxon>Eukaryota</taxon>
        <taxon>Metazoa</taxon>
        <taxon>Chordata</taxon>
        <taxon>Craniata</taxon>
        <taxon>Vertebrata</taxon>
        <taxon>Euteleostomi</taxon>
        <taxon>Amphibia</taxon>
        <taxon>Batrachia</taxon>
        <taxon>Anura</taxon>
        <taxon>Neobatrachia</taxon>
        <taxon>Ranoidea</taxon>
        <taxon>Pyxicephalidae</taxon>
        <taxon>Pyxicephalinae</taxon>
        <taxon>Pyxicephalus</taxon>
    </lineage>
</organism>
<evidence type="ECO:0000256" key="2">
    <source>
        <dbReference type="ARBA" id="ARBA00007376"/>
    </source>
</evidence>
<feature type="transmembrane region" description="Helical" evidence="13">
    <location>
        <begin position="6"/>
        <end position="28"/>
    </location>
</feature>
<keyword evidence="8 12" id="KW-0472">Membrane</keyword>
<keyword evidence="4 12" id="KW-0716">Sensory transduction</keyword>
<keyword evidence="9 12" id="KW-0675">Receptor</keyword>
<feature type="transmembrane region" description="Helical" evidence="13">
    <location>
        <begin position="233"/>
        <end position="255"/>
    </location>
</feature>
<dbReference type="PANTHER" id="PTHR11394:SF47">
    <property type="entry name" value="TASTE RECEPTOR TYPE 2 MEMBER 40"/>
    <property type="match status" value="1"/>
</dbReference>
<evidence type="ECO:0000256" key="13">
    <source>
        <dbReference type="SAM" id="Phobius"/>
    </source>
</evidence>
<evidence type="ECO:0000256" key="1">
    <source>
        <dbReference type="ARBA" id="ARBA00004141"/>
    </source>
</evidence>
<feature type="transmembrane region" description="Helical" evidence="13">
    <location>
        <begin position="129"/>
        <end position="150"/>
    </location>
</feature>
<evidence type="ECO:0000313" key="15">
    <source>
        <dbReference type="Proteomes" id="UP001181693"/>
    </source>
</evidence>
<evidence type="ECO:0000313" key="14">
    <source>
        <dbReference type="EMBL" id="DBA18884.1"/>
    </source>
</evidence>
<evidence type="ECO:0000256" key="11">
    <source>
        <dbReference type="RuleBase" id="RU004423"/>
    </source>
</evidence>
<dbReference type="AlphaFoldDB" id="A0AAV2ZLI3"/>
<comment type="similarity">
    <text evidence="2 11">Belongs to the G-protein coupled receptor T2R family.</text>
</comment>
<comment type="subcellular location">
    <subcellularLocation>
        <location evidence="1 12">Membrane</location>
        <topology evidence="1 12">Multi-pass membrane protein</topology>
    </subcellularLocation>
</comment>
<proteinExistence type="inferred from homology"/>
<dbReference type="GO" id="GO:0016020">
    <property type="term" value="C:membrane"/>
    <property type="evidence" value="ECO:0007669"/>
    <property type="project" value="UniProtKB-SubCell"/>
</dbReference>
<evidence type="ECO:0000256" key="9">
    <source>
        <dbReference type="ARBA" id="ARBA00023170"/>
    </source>
</evidence>
<reference evidence="14" key="1">
    <citation type="thesis" date="2020" institute="ProQuest LLC" country="789 East Eisenhower Parkway, Ann Arbor, MI, USA">
        <title>Comparative Genomics and Chromosome Evolution.</title>
        <authorList>
            <person name="Mudd A.B."/>
        </authorList>
    </citation>
    <scope>NUCLEOTIDE SEQUENCE</scope>
    <source>
        <strain evidence="14">1538</strain>
        <tissue evidence="14">Blood</tissue>
    </source>
</reference>
<dbReference type="FunFam" id="1.20.1070.10:FF:000055">
    <property type="entry name" value="Taste receptor type 2"/>
    <property type="match status" value="1"/>
</dbReference>
<feature type="transmembrane region" description="Helical" evidence="13">
    <location>
        <begin position="182"/>
        <end position="208"/>
    </location>
</feature>
<evidence type="ECO:0000256" key="3">
    <source>
        <dbReference type="ARBA" id="ARBA00022480"/>
    </source>
</evidence>
<keyword evidence="6 13" id="KW-1133">Transmembrane helix</keyword>